<name>A0A7J7FA91_DICBM</name>
<keyword evidence="4" id="KW-1185">Reference proteome</keyword>
<dbReference type="AlphaFoldDB" id="A0A7J7FA91"/>
<dbReference type="GO" id="GO:0016020">
    <property type="term" value="C:membrane"/>
    <property type="evidence" value="ECO:0007669"/>
    <property type="project" value="GOC"/>
</dbReference>
<gene>
    <name evidence="3" type="ORF">HPG69_008613</name>
</gene>
<dbReference type="PANTHER" id="PTHR13693:SF56">
    <property type="entry name" value="SERINE PALMITOYLTRANSFERASE 3"/>
    <property type="match status" value="1"/>
</dbReference>
<dbReference type="InterPro" id="IPR050087">
    <property type="entry name" value="AON_synthase_class-II"/>
</dbReference>
<dbReference type="GO" id="GO:0046512">
    <property type="term" value="P:sphingosine biosynthetic process"/>
    <property type="evidence" value="ECO:0007669"/>
    <property type="project" value="TreeGrafter"/>
</dbReference>
<reference evidence="3 4" key="1">
    <citation type="journal article" date="2020" name="Mol. Biol. Evol.">
        <title>Interspecific Gene Flow and the Evolution of Specialization in Black and White Rhinoceros.</title>
        <authorList>
            <person name="Moodley Y."/>
            <person name="Westbury M.V."/>
            <person name="Russo I.M."/>
            <person name="Gopalakrishnan S."/>
            <person name="Rakotoarivelo A."/>
            <person name="Olsen R.A."/>
            <person name="Prost S."/>
            <person name="Tunstall T."/>
            <person name="Ryder O.A."/>
            <person name="Dalen L."/>
            <person name="Bruford M.W."/>
        </authorList>
    </citation>
    <scope>NUCLEOTIDE SEQUENCE [LARGE SCALE GENOMIC DNA]</scope>
    <source>
        <strain evidence="3">SBR-YM</strain>
        <tissue evidence="3">Skin</tissue>
    </source>
</reference>
<organism evidence="3 4">
    <name type="scientific">Diceros bicornis minor</name>
    <name type="common">South-central black rhinoceros</name>
    <dbReference type="NCBI Taxonomy" id="77932"/>
    <lineage>
        <taxon>Eukaryota</taxon>
        <taxon>Metazoa</taxon>
        <taxon>Chordata</taxon>
        <taxon>Craniata</taxon>
        <taxon>Vertebrata</taxon>
        <taxon>Euteleostomi</taxon>
        <taxon>Mammalia</taxon>
        <taxon>Eutheria</taxon>
        <taxon>Laurasiatheria</taxon>
        <taxon>Perissodactyla</taxon>
        <taxon>Rhinocerotidae</taxon>
        <taxon>Diceros</taxon>
    </lineage>
</organism>
<evidence type="ECO:0000313" key="4">
    <source>
        <dbReference type="Proteomes" id="UP000551758"/>
    </source>
</evidence>
<proteinExistence type="predicted"/>
<sequence length="271" mass="31147">MSCFEAQLYRKSFRLGLYFIQQNNAVTSTARKARCLHRLTNSVSRPLAIQQPANCQQVQQFKFIRISKNTMSDDSQDFVPLYQNFENFYTRNLYMRIRDNWNRPICSAPGALFDVMERVSDDYNWTFRYTGRIIEDVINMGSYNFLGMAARYDESMRTVKEVLEAYGVGVASTRHEMAECTSPGRMSPYVGGAILNDLQADSMQHKPPWSMENRHCPLPEERQLAPNPTASHNCLPFRFLKPDSDSRLLCAQAPGTRESTPRNLEGKDPTK</sequence>
<dbReference type="Proteomes" id="UP000551758">
    <property type="component" value="Unassembled WGS sequence"/>
</dbReference>
<protein>
    <submittedName>
        <fullName evidence="3">Uncharacterized protein</fullName>
    </submittedName>
</protein>
<feature type="region of interest" description="Disordered" evidence="2">
    <location>
        <begin position="252"/>
        <end position="271"/>
    </location>
</feature>
<dbReference type="PANTHER" id="PTHR13693">
    <property type="entry name" value="CLASS II AMINOTRANSFERASE/8-AMINO-7-OXONONANOATE SYNTHASE"/>
    <property type="match status" value="1"/>
</dbReference>
<evidence type="ECO:0000256" key="1">
    <source>
        <dbReference type="ARBA" id="ARBA00022679"/>
    </source>
</evidence>
<accession>A0A7J7FA91</accession>
<dbReference type="GO" id="GO:0017059">
    <property type="term" value="C:serine palmitoyltransferase complex"/>
    <property type="evidence" value="ECO:0007669"/>
    <property type="project" value="TreeGrafter"/>
</dbReference>
<evidence type="ECO:0000256" key="2">
    <source>
        <dbReference type="SAM" id="MobiDB-lite"/>
    </source>
</evidence>
<dbReference type="GO" id="GO:0004758">
    <property type="term" value="F:serine C-palmitoyltransferase activity"/>
    <property type="evidence" value="ECO:0007669"/>
    <property type="project" value="TreeGrafter"/>
</dbReference>
<dbReference type="EMBL" id="JACDTQ010000823">
    <property type="protein sequence ID" value="KAF5924939.1"/>
    <property type="molecule type" value="Genomic_DNA"/>
</dbReference>
<evidence type="ECO:0000313" key="3">
    <source>
        <dbReference type="EMBL" id="KAF5924939.1"/>
    </source>
</evidence>
<dbReference type="GO" id="GO:0046513">
    <property type="term" value="P:ceramide biosynthetic process"/>
    <property type="evidence" value="ECO:0007669"/>
    <property type="project" value="TreeGrafter"/>
</dbReference>
<comment type="caution">
    <text evidence="3">The sequence shown here is derived from an EMBL/GenBank/DDBJ whole genome shotgun (WGS) entry which is preliminary data.</text>
</comment>
<keyword evidence="1" id="KW-0808">Transferase</keyword>